<evidence type="ECO:0000256" key="1">
    <source>
        <dbReference type="SAM" id="MobiDB-lite"/>
    </source>
</evidence>
<dbReference type="InterPro" id="IPR043502">
    <property type="entry name" value="DNA/RNA_pol_sf"/>
</dbReference>
<feature type="compositionally biased region" description="Low complexity" evidence="1">
    <location>
        <begin position="738"/>
        <end position="749"/>
    </location>
</feature>
<evidence type="ECO:0000313" key="5">
    <source>
        <dbReference type="Proteomes" id="UP000186817"/>
    </source>
</evidence>
<reference evidence="4 5" key="1">
    <citation type="submission" date="2016-02" db="EMBL/GenBank/DDBJ databases">
        <title>Genome analysis of coral dinoflagellate symbionts highlights evolutionary adaptations to a symbiotic lifestyle.</title>
        <authorList>
            <person name="Aranda M."/>
            <person name="Li Y."/>
            <person name="Liew Y.J."/>
            <person name="Baumgarten S."/>
            <person name="Simakov O."/>
            <person name="Wilson M."/>
            <person name="Piel J."/>
            <person name="Ashoor H."/>
            <person name="Bougouffa S."/>
            <person name="Bajic V.B."/>
            <person name="Ryu T."/>
            <person name="Ravasi T."/>
            <person name="Bayer T."/>
            <person name="Micklem G."/>
            <person name="Kim H."/>
            <person name="Bhak J."/>
            <person name="Lajeunesse T.C."/>
            <person name="Voolstra C.R."/>
        </authorList>
    </citation>
    <scope>NUCLEOTIDE SEQUENCE [LARGE SCALE GENOMIC DNA]</scope>
    <source>
        <strain evidence="4 5">CCMP2467</strain>
    </source>
</reference>
<feature type="chain" id="PRO_5012660829" evidence="2">
    <location>
        <begin position="19"/>
        <end position="1513"/>
    </location>
</feature>
<feature type="compositionally biased region" description="Basic and acidic residues" evidence="1">
    <location>
        <begin position="755"/>
        <end position="765"/>
    </location>
</feature>
<comment type="caution">
    <text evidence="4">The sequence shown here is derived from an EMBL/GenBank/DDBJ whole genome shotgun (WGS) entry which is preliminary data.</text>
</comment>
<name>A0A1Q9DE19_SYMMI</name>
<proteinExistence type="predicted"/>
<evidence type="ECO:0000259" key="3">
    <source>
        <dbReference type="Pfam" id="PF07727"/>
    </source>
</evidence>
<sequence length="1513" mass="171080">MALAQSVLLILINDAANAVFEPDARSSGLDRDASGREVAGRVEDKNPVLLGRPKVAAAGDGKASEASAKKEQHAGMDATHLPSLFESLGPDRFWWLVQLLFLLHRRRPYVLPSHHCQLDCVSLVGPFGWKLYYFLLFFTSWVQELFWLMLDIQGQHACLAPSLLQAVQVNSHEEEHGEDEQYTFRDLSSARNEAAVHPFRRIRAAYLQRVSTWADALRRVLDNGVALPVLPQHAQVPSPGGWLPSNRPSDGRLRQLLSLAGVPLRLRRCPAPEVLWTKWVGLVENPQWYSGLYRNASRFAIQAFLNKTQKAKCPKPCGDVLGSGPAKYPVPKRGKEKNHPSVFCFSVARLGSEMDTMLMQRQSGSGIFSCDGYAVFSDADYDLDGIRTSKISSTVAGVSVDKTAANSQVFMRTWLTLLDGNQWWKYDFIAKVLPNGDRVWGDYHEIRHRTMAFNPKAWHGPEEWRGVKNVMTKIVADNDQVTPEEALSQAVHVFNARDHVRGFSPIQHAFGRSPDTTGRLLEHHNKVPDELVVESATEEFERSARLRAEAEKAHAQWHMEQRITRALNSRSKPVYDFRPGELVYFWRTQESGQGRRQPGSKHGKFLGPARVLATETRREADGTLRPGSAVWCVRGRSLLKCCPEQLRHASEREELLESLARDHGEEETPWTFTKVAEEIGGNQYQDISEVKPDVQEWVRSQDLQEETPPVRYRFRGKRAEPEPEPADETMIEHEERSQPSQPSRPRVQQTASFTDKSEKWTDRVPQEAWTGEPVEFWRDTKSAVEVEITMPETRRTWEKATNNLQAFFAGALKRRAVEVSEKKLSPQELQQFKEAKAVEVKNFLAAEAFQALPPHLRPNASQAIGMRWILTWKSKEDGTRRAKARAVLLGYQDPAYEHRATTAPVMTRQSRQLILQIATNRRWTVQKGDVSGAFLQGRQYPSDLYCIPCDEICQAMQLPPGTVTKLKRACYGLVDAPLEWYRTVHEFLLELGLQRIWSDACVWTWRKDGILRGVISGHVDDFLFGGSSTDREWQAIIQQIQQRFKWGDWDSGKFTQCGVQVEQTEDGFLLSQKTYLEDTPEIPLNSARRKNLKAPTTDWEKSKLRGVLGAISWHAQQVSPHLSAEVSLLLSEVNSSSVETVVRTNQFLSHAKAKKDHQLRIHRFPEGTELGAYTWVDAGSQNRPDGGSTQGVLIGLAPTSLLQGEVCPVSVMAWHSNKIERVCRSPGAAETQAAISGEDLMYYLRYQWGELLYGVADAKDPDSTVRKVPGCVISDSRNVFDKLQTEVVTIKGAERKANIELLSLKEAQLRTQVEVRWVHSEAQLANSLTKAGGGKEIELFYRMNGRWRIVEDELMRSARRRKTEGLVDPDAILFADRMRGHLAANTGQDVFFLNCNKYIPETMYGALEVFSKQALGVYKSEHGRCEKALPFAAWGEDRYMANCLEMLGVRTQADETNFLHDERCWGVDCGNHKAVAFHSFKHVNTWLPGPCAVDEEKFPDIPGTKANLEEEPT</sequence>
<evidence type="ECO:0000313" key="4">
    <source>
        <dbReference type="EMBL" id="OLP93409.1"/>
    </source>
</evidence>
<gene>
    <name evidence="4" type="primary">GIP</name>
    <name evidence="4" type="ORF">AK812_SmicGene24681</name>
</gene>
<feature type="domain" description="Reverse transcriptase Ty1/copia-type" evidence="3">
    <location>
        <begin position="858"/>
        <end position="1077"/>
    </location>
</feature>
<dbReference type="EMBL" id="LSRX01000582">
    <property type="protein sequence ID" value="OLP93409.1"/>
    <property type="molecule type" value="Genomic_DNA"/>
</dbReference>
<dbReference type="Proteomes" id="UP000186817">
    <property type="component" value="Unassembled WGS sequence"/>
</dbReference>
<organism evidence="4 5">
    <name type="scientific">Symbiodinium microadriaticum</name>
    <name type="common">Dinoflagellate</name>
    <name type="synonym">Zooxanthella microadriatica</name>
    <dbReference type="NCBI Taxonomy" id="2951"/>
    <lineage>
        <taxon>Eukaryota</taxon>
        <taxon>Sar</taxon>
        <taxon>Alveolata</taxon>
        <taxon>Dinophyceae</taxon>
        <taxon>Suessiales</taxon>
        <taxon>Symbiodiniaceae</taxon>
        <taxon>Symbiodinium</taxon>
    </lineage>
</organism>
<feature type="region of interest" description="Disordered" evidence="1">
    <location>
        <begin position="715"/>
        <end position="765"/>
    </location>
</feature>
<dbReference type="Pfam" id="PF07727">
    <property type="entry name" value="RVT_2"/>
    <property type="match status" value="1"/>
</dbReference>
<protein>
    <submittedName>
        <fullName evidence="4">Copia protein</fullName>
    </submittedName>
</protein>
<accession>A0A1Q9DE19</accession>
<keyword evidence="2" id="KW-0732">Signal</keyword>
<dbReference type="InterPro" id="IPR013103">
    <property type="entry name" value="RVT_2"/>
</dbReference>
<keyword evidence="5" id="KW-1185">Reference proteome</keyword>
<evidence type="ECO:0000256" key="2">
    <source>
        <dbReference type="SAM" id="SignalP"/>
    </source>
</evidence>
<feature type="signal peptide" evidence="2">
    <location>
        <begin position="1"/>
        <end position="18"/>
    </location>
</feature>
<dbReference type="SUPFAM" id="SSF56672">
    <property type="entry name" value="DNA/RNA polymerases"/>
    <property type="match status" value="1"/>
</dbReference>